<evidence type="ECO:0000256" key="5">
    <source>
        <dbReference type="ARBA" id="ARBA00022884"/>
    </source>
</evidence>
<reference evidence="11" key="1">
    <citation type="submission" date="2015-01" db="EMBL/GenBank/DDBJ databases">
        <title>Comparative genome analysis of Bacillus coagulans HM-08, Clostridium butyricum HM-68, Bacillus subtilis HM-66 and Bacillus paralicheniformis BL-09.</title>
        <authorList>
            <person name="Zhang H."/>
        </authorList>
    </citation>
    <scope>NUCLEOTIDE SEQUENCE [LARGE SCALE GENOMIC DNA]</scope>
    <source>
        <strain evidence="11">HM-08</strain>
    </source>
</reference>
<dbReference type="AlphaFoldDB" id="A0AAN0WB08"/>
<name>A0AAN0WB08_HEYCO</name>
<keyword evidence="3" id="KW-0547">Nucleotide-binding</keyword>
<dbReference type="GO" id="GO:0006412">
    <property type="term" value="P:translation"/>
    <property type="evidence" value="ECO:0007669"/>
    <property type="project" value="UniProtKB-KW"/>
</dbReference>
<evidence type="ECO:0000256" key="3">
    <source>
        <dbReference type="ARBA" id="ARBA00022741"/>
    </source>
</evidence>
<evidence type="ECO:0000256" key="4">
    <source>
        <dbReference type="ARBA" id="ARBA00022840"/>
    </source>
</evidence>
<keyword evidence="11" id="KW-1185">Reference proteome</keyword>
<dbReference type="EMBL" id="CP010525">
    <property type="protein sequence ID" value="AJO21644.1"/>
    <property type="molecule type" value="Genomic_DNA"/>
</dbReference>
<dbReference type="FunFam" id="3.10.290.10:FF:000022">
    <property type="entry name" value="Tyrosine--tRNA ligase"/>
    <property type="match status" value="1"/>
</dbReference>
<dbReference type="Gene3D" id="3.10.290.10">
    <property type="entry name" value="RNA-binding S4 domain"/>
    <property type="match status" value="1"/>
</dbReference>
<evidence type="ECO:0000313" key="10">
    <source>
        <dbReference type="EMBL" id="AJO21644.1"/>
    </source>
</evidence>
<dbReference type="GO" id="GO:0005524">
    <property type="term" value="F:ATP binding"/>
    <property type="evidence" value="ECO:0007669"/>
    <property type="project" value="UniProtKB-KW"/>
</dbReference>
<proteinExistence type="predicted"/>
<accession>A0AAN0WB08</accession>
<dbReference type="InterPro" id="IPR036986">
    <property type="entry name" value="S4_RNA-bd_sf"/>
</dbReference>
<gene>
    <name evidence="10" type="ORF">SB48_HM08orf01303</name>
</gene>
<dbReference type="Proteomes" id="UP000032024">
    <property type="component" value="Chromosome"/>
</dbReference>
<dbReference type="InterPro" id="IPR002942">
    <property type="entry name" value="S4_RNA-bd"/>
</dbReference>
<dbReference type="PROSITE" id="PS50889">
    <property type="entry name" value="S4"/>
    <property type="match status" value="1"/>
</dbReference>
<evidence type="ECO:0000256" key="8">
    <source>
        <dbReference type="PROSITE-ProRule" id="PRU00182"/>
    </source>
</evidence>
<keyword evidence="6" id="KW-0648">Protein biosynthesis</keyword>
<evidence type="ECO:0000256" key="7">
    <source>
        <dbReference type="ARBA" id="ARBA00023146"/>
    </source>
</evidence>
<sequence>MLLARTIVRMYHGEAVAIQAEENFKNVFQQGALPAHIPVMLWDGDKTINIIDLLVQLKLQPSKSEARKMTQNGGIRINGEKVKDIHDAVHVTDGLIIQVGKRKFIKLQAGEV</sequence>
<evidence type="ECO:0000256" key="1">
    <source>
        <dbReference type="ARBA" id="ARBA00022490"/>
    </source>
</evidence>
<dbReference type="CDD" id="cd00165">
    <property type="entry name" value="S4"/>
    <property type="match status" value="1"/>
</dbReference>
<keyword evidence="1" id="KW-0963">Cytoplasm</keyword>
<dbReference type="SMART" id="SM00363">
    <property type="entry name" value="S4"/>
    <property type="match status" value="1"/>
</dbReference>
<dbReference type="GO" id="GO:0004812">
    <property type="term" value="F:aminoacyl-tRNA ligase activity"/>
    <property type="evidence" value="ECO:0007669"/>
    <property type="project" value="UniProtKB-KW"/>
</dbReference>
<evidence type="ECO:0000259" key="9">
    <source>
        <dbReference type="SMART" id="SM00363"/>
    </source>
</evidence>
<dbReference type="InterPro" id="IPR054608">
    <property type="entry name" value="SYY-like_C"/>
</dbReference>
<feature type="domain" description="RNA-binding S4" evidence="9">
    <location>
        <begin position="48"/>
        <end position="111"/>
    </location>
</feature>
<keyword evidence="2" id="KW-0436">Ligase</keyword>
<dbReference type="SUPFAM" id="SSF55174">
    <property type="entry name" value="Alpha-L RNA-binding motif"/>
    <property type="match status" value="1"/>
</dbReference>
<protein>
    <submittedName>
        <fullName evidence="10">RNA-binding protein S4</fullName>
    </submittedName>
</protein>
<keyword evidence="7" id="KW-0030">Aminoacyl-tRNA synthetase</keyword>
<dbReference type="RefSeq" id="WP_017550102.1">
    <property type="nucleotide sequence ID" value="NZ_CP026649.1"/>
</dbReference>
<dbReference type="Pfam" id="PF22421">
    <property type="entry name" value="SYY_C-terminal"/>
    <property type="match status" value="1"/>
</dbReference>
<keyword evidence="4" id="KW-0067">ATP-binding</keyword>
<evidence type="ECO:0000256" key="6">
    <source>
        <dbReference type="ARBA" id="ARBA00022917"/>
    </source>
</evidence>
<evidence type="ECO:0000256" key="2">
    <source>
        <dbReference type="ARBA" id="ARBA00022598"/>
    </source>
</evidence>
<keyword evidence="5 8" id="KW-0694">RNA-binding</keyword>
<dbReference type="GO" id="GO:0003723">
    <property type="term" value="F:RNA binding"/>
    <property type="evidence" value="ECO:0007669"/>
    <property type="project" value="UniProtKB-KW"/>
</dbReference>
<evidence type="ECO:0000313" key="11">
    <source>
        <dbReference type="Proteomes" id="UP000032024"/>
    </source>
</evidence>
<organism evidence="10 11">
    <name type="scientific">Heyndrickxia coagulans</name>
    <name type="common">Weizmannia coagulans</name>
    <dbReference type="NCBI Taxonomy" id="1398"/>
    <lineage>
        <taxon>Bacteria</taxon>
        <taxon>Bacillati</taxon>
        <taxon>Bacillota</taxon>
        <taxon>Bacilli</taxon>
        <taxon>Bacillales</taxon>
        <taxon>Bacillaceae</taxon>
        <taxon>Heyndrickxia</taxon>
    </lineage>
</organism>